<gene>
    <name evidence="1" type="ORF">HNP82_000219</name>
</gene>
<protein>
    <recommendedName>
        <fullName evidence="3">Cof-type HAD-IIB family hydrolase</fullName>
    </recommendedName>
</protein>
<dbReference type="GO" id="GO:0005829">
    <property type="term" value="C:cytosol"/>
    <property type="evidence" value="ECO:0007669"/>
    <property type="project" value="TreeGrafter"/>
</dbReference>
<dbReference type="Proteomes" id="UP000543642">
    <property type="component" value="Unassembled WGS sequence"/>
</dbReference>
<evidence type="ECO:0008006" key="3">
    <source>
        <dbReference type="Google" id="ProtNLM"/>
    </source>
</evidence>
<reference evidence="1 2" key="1">
    <citation type="submission" date="2020-08" db="EMBL/GenBank/DDBJ databases">
        <title>Genomic Encyclopedia of Type Strains, Phase IV (KMG-IV): sequencing the most valuable type-strain genomes for metagenomic binning, comparative biology and taxonomic classification.</title>
        <authorList>
            <person name="Goeker M."/>
        </authorList>
    </citation>
    <scope>NUCLEOTIDE SEQUENCE [LARGE SCALE GENOMIC DNA]</scope>
    <source>
        <strain evidence="1 2">DSM 106146</strain>
    </source>
</reference>
<dbReference type="GO" id="GO:0016791">
    <property type="term" value="F:phosphatase activity"/>
    <property type="evidence" value="ECO:0007669"/>
    <property type="project" value="TreeGrafter"/>
</dbReference>
<dbReference type="Gene3D" id="3.40.50.1000">
    <property type="entry name" value="HAD superfamily/HAD-like"/>
    <property type="match status" value="1"/>
</dbReference>
<proteinExistence type="predicted"/>
<dbReference type="SFLD" id="SFLDS00003">
    <property type="entry name" value="Haloacid_Dehalogenase"/>
    <property type="match status" value="1"/>
</dbReference>
<dbReference type="SUPFAM" id="SSF56784">
    <property type="entry name" value="HAD-like"/>
    <property type="match status" value="1"/>
</dbReference>
<dbReference type="PANTHER" id="PTHR10000">
    <property type="entry name" value="PHOSPHOSERINE PHOSPHATASE"/>
    <property type="match status" value="1"/>
</dbReference>
<organism evidence="1 2">
    <name type="scientific">Catenibacillus scindens</name>
    <dbReference type="NCBI Taxonomy" id="673271"/>
    <lineage>
        <taxon>Bacteria</taxon>
        <taxon>Bacillati</taxon>
        <taxon>Bacillota</taxon>
        <taxon>Clostridia</taxon>
        <taxon>Lachnospirales</taxon>
        <taxon>Lachnospiraceae</taxon>
        <taxon>Catenibacillus</taxon>
    </lineage>
</organism>
<dbReference type="Pfam" id="PF08282">
    <property type="entry name" value="Hydrolase_3"/>
    <property type="match status" value="1"/>
</dbReference>
<name>A0A7W8M3J7_9FIRM</name>
<dbReference type="RefSeq" id="WP_183770508.1">
    <property type="nucleotide sequence ID" value="NZ_CAWVEG010000226.1"/>
</dbReference>
<dbReference type="InterPro" id="IPR023214">
    <property type="entry name" value="HAD_sf"/>
</dbReference>
<dbReference type="EMBL" id="JACHFW010000001">
    <property type="protein sequence ID" value="MBB5263125.1"/>
    <property type="molecule type" value="Genomic_DNA"/>
</dbReference>
<keyword evidence="2" id="KW-1185">Reference proteome</keyword>
<dbReference type="PROSITE" id="PS01229">
    <property type="entry name" value="COF_2"/>
    <property type="match status" value="1"/>
</dbReference>
<dbReference type="PANTHER" id="PTHR10000:SF25">
    <property type="entry name" value="PHOSPHATASE YKRA-RELATED"/>
    <property type="match status" value="1"/>
</dbReference>
<evidence type="ECO:0000313" key="1">
    <source>
        <dbReference type="EMBL" id="MBB5263125.1"/>
    </source>
</evidence>
<comment type="caution">
    <text evidence="1">The sequence shown here is derived from an EMBL/GenBank/DDBJ whole genome shotgun (WGS) entry which is preliminary data.</text>
</comment>
<dbReference type="InterPro" id="IPR036412">
    <property type="entry name" value="HAD-like_sf"/>
</dbReference>
<sequence>MSKIAFLDIDGTIRAFDGTVPESAVNAIQKARANGHQVCISSGRPVEEIEKRIIDIGFDGIISASGSYVIYGGKCIRHVYFPQELYLDIAETMLKNDCVIEMQCHDKSCIVESQTEDFLKLGEELQALLGNSAAKLAQIPGVVSKAGDMEQVEKILYFSDTFSNDDVKRLWEDLLYVVPLSFPNPRKFGGELSMATANKAEGIKSILEVSGHCVQDVVAVGDSENDVEMIRLAALGIAMGNATDGAKAAADAVTDTLENDGLYKAFEMAGML</sequence>
<dbReference type="AlphaFoldDB" id="A0A7W8M3J7"/>
<dbReference type="Gene3D" id="3.30.1240.10">
    <property type="match status" value="1"/>
</dbReference>
<dbReference type="GO" id="GO:0000287">
    <property type="term" value="F:magnesium ion binding"/>
    <property type="evidence" value="ECO:0007669"/>
    <property type="project" value="TreeGrafter"/>
</dbReference>
<dbReference type="SFLD" id="SFLDG01140">
    <property type="entry name" value="C2.B:_Phosphomannomutase_and_P"/>
    <property type="match status" value="1"/>
</dbReference>
<evidence type="ECO:0000313" key="2">
    <source>
        <dbReference type="Proteomes" id="UP000543642"/>
    </source>
</evidence>
<accession>A0A7W8M3J7</accession>